<keyword evidence="3" id="KW-1185">Reference proteome</keyword>
<dbReference type="Proteomes" id="UP000546213">
    <property type="component" value="Unassembled WGS sequence"/>
</dbReference>
<proteinExistence type="predicted"/>
<protein>
    <submittedName>
        <fullName evidence="2">Het-domain-containing protein</fullName>
    </submittedName>
</protein>
<gene>
    <name evidence="2" type="ORF">FPCIR_13964</name>
</gene>
<sequence>MTTQAGVDSPSTADSESAWTQRMTGREGSDIVLIDVDAKPLVRTTTKVRYLALSYVWGAMQQLYATKANISEVRFRAIWILLSCLLRAFAYTDF</sequence>
<accession>A0A8H5KGM0</accession>
<dbReference type="OrthoDB" id="2975793at2759"/>
<reference evidence="2 3" key="1">
    <citation type="submission" date="2020-05" db="EMBL/GenBank/DDBJ databases">
        <title>Identification and distribution of gene clusters putatively required for synthesis of sphingolipid metabolism inhibitors in phylogenetically diverse species of the filamentous fungus Fusarium.</title>
        <authorList>
            <person name="Kim H.-S."/>
            <person name="Busman M."/>
            <person name="Brown D.W."/>
            <person name="Divon H."/>
            <person name="Uhlig S."/>
            <person name="Proctor R.H."/>
        </authorList>
    </citation>
    <scope>NUCLEOTIDE SEQUENCE [LARGE SCALE GENOMIC DNA]</scope>
    <source>
        <strain evidence="2 3">NRRL 36939</strain>
    </source>
</reference>
<feature type="region of interest" description="Disordered" evidence="1">
    <location>
        <begin position="1"/>
        <end position="24"/>
    </location>
</feature>
<evidence type="ECO:0000313" key="3">
    <source>
        <dbReference type="Proteomes" id="UP000546213"/>
    </source>
</evidence>
<dbReference type="EMBL" id="JAAOAS010000608">
    <property type="protein sequence ID" value="KAF5573477.1"/>
    <property type="molecule type" value="Genomic_DNA"/>
</dbReference>
<organism evidence="2 3">
    <name type="scientific">Fusarium pseudocircinatum</name>
    <dbReference type="NCBI Taxonomy" id="56676"/>
    <lineage>
        <taxon>Eukaryota</taxon>
        <taxon>Fungi</taxon>
        <taxon>Dikarya</taxon>
        <taxon>Ascomycota</taxon>
        <taxon>Pezizomycotina</taxon>
        <taxon>Sordariomycetes</taxon>
        <taxon>Hypocreomycetidae</taxon>
        <taxon>Hypocreales</taxon>
        <taxon>Nectriaceae</taxon>
        <taxon>Fusarium</taxon>
        <taxon>Fusarium fujikuroi species complex</taxon>
    </lineage>
</organism>
<feature type="compositionally biased region" description="Polar residues" evidence="1">
    <location>
        <begin position="1"/>
        <end position="23"/>
    </location>
</feature>
<evidence type="ECO:0000256" key="1">
    <source>
        <dbReference type="SAM" id="MobiDB-lite"/>
    </source>
</evidence>
<evidence type="ECO:0000313" key="2">
    <source>
        <dbReference type="EMBL" id="KAF5573477.1"/>
    </source>
</evidence>
<dbReference type="AlphaFoldDB" id="A0A8H5KGM0"/>
<name>A0A8H5KGM0_9HYPO</name>
<comment type="caution">
    <text evidence="2">The sequence shown here is derived from an EMBL/GenBank/DDBJ whole genome shotgun (WGS) entry which is preliminary data.</text>
</comment>